<proteinExistence type="predicted"/>
<dbReference type="EMBL" id="JABBWG010000110">
    <property type="protein sequence ID" value="KAG1800641.1"/>
    <property type="molecule type" value="Genomic_DNA"/>
</dbReference>
<feature type="non-terminal residue" evidence="1">
    <location>
        <position position="1"/>
    </location>
</feature>
<name>A0A9P7DQJ0_9AGAM</name>
<dbReference type="GeneID" id="64631323"/>
<evidence type="ECO:0000313" key="2">
    <source>
        <dbReference type="Proteomes" id="UP000807769"/>
    </source>
</evidence>
<organism evidence="1 2">
    <name type="scientific">Suillus subaureus</name>
    <dbReference type="NCBI Taxonomy" id="48587"/>
    <lineage>
        <taxon>Eukaryota</taxon>
        <taxon>Fungi</taxon>
        <taxon>Dikarya</taxon>
        <taxon>Basidiomycota</taxon>
        <taxon>Agaricomycotina</taxon>
        <taxon>Agaricomycetes</taxon>
        <taxon>Agaricomycetidae</taxon>
        <taxon>Boletales</taxon>
        <taxon>Suillineae</taxon>
        <taxon>Suillaceae</taxon>
        <taxon>Suillus</taxon>
    </lineage>
</organism>
<protein>
    <submittedName>
        <fullName evidence="1">Uncharacterized protein</fullName>
    </submittedName>
</protein>
<evidence type="ECO:0000313" key="1">
    <source>
        <dbReference type="EMBL" id="KAG1800641.1"/>
    </source>
</evidence>
<gene>
    <name evidence="1" type="ORF">BJ212DRAFT_1400197</name>
</gene>
<dbReference type="AlphaFoldDB" id="A0A9P7DQJ0"/>
<keyword evidence="2" id="KW-1185">Reference proteome</keyword>
<sequence length="173" mass="19607">NDNCSCCLQSPLLTITITADSLYNITNLVSDIALRVSFAATWNAVIVVKDADHFLESQGLRHRDHVNTILRQFESDDSISFWVSSTCNEELLTRFSAVVNFPELDAAARRRLWLNHFGLNNPAAIMWNNEHTLIGSSIADQKEMDHSLLLRDIEKLSRHQLDGRMIDNIVRSA</sequence>
<comment type="caution">
    <text evidence="1">The sequence shown here is derived from an EMBL/GenBank/DDBJ whole genome shotgun (WGS) entry which is preliminary data.</text>
</comment>
<reference evidence="1" key="1">
    <citation type="journal article" date="2020" name="New Phytol.">
        <title>Comparative genomics reveals dynamic genome evolution in host specialist ectomycorrhizal fungi.</title>
        <authorList>
            <person name="Lofgren L.A."/>
            <person name="Nguyen N.H."/>
            <person name="Vilgalys R."/>
            <person name="Ruytinx J."/>
            <person name="Liao H.L."/>
            <person name="Branco S."/>
            <person name="Kuo A."/>
            <person name="LaButti K."/>
            <person name="Lipzen A."/>
            <person name="Andreopoulos W."/>
            <person name="Pangilinan J."/>
            <person name="Riley R."/>
            <person name="Hundley H."/>
            <person name="Na H."/>
            <person name="Barry K."/>
            <person name="Grigoriev I.V."/>
            <person name="Stajich J.E."/>
            <person name="Kennedy P.G."/>
        </authorList>
    </citation>
    <scope>NUCLEOTIDE SEQUENCE</scope>
    <source>
        <strain evidence="1">MN1</strain>
    </source>
</reference>
<accession>A0A9P7DQJ0</accession>
<dbReference type="Proteomes" id="UP000807769">
    <property type="component" value="Unassembled WGS sequence"/>
</dbReference>
<dbReference type="OrthoDB" id="10042665at2759"/>
<dbReference type="RefSeq" id="XP_041185935.1">
    <property type="nucleotide sequence ID" value="XM_041337307.1"/>
</dbReference>